<reference evidence="1 2" key="1">
    <citation type="submission" date="2017-11" db="EMBL/GenBank/DDBJ databases">
        <title>The genome of Rhizophagus clarus HR1 reveals common genetic basis of auxotrophy among arbuscular mycorrhizal fungi.</title>
        <authorList>
            <person name="Kobayashi Y."/>
        </authorList>
    </citation>
    <scope>NUCLEOTIDE SEQUENCE [LARGE SCALE GENOMIC DNA]</scope>
    <source>
        <strain evidence="1 2">HR1</strain>
    </source>
</reference>
<evidence type="ECO:0008006" key="3">
    <source>
        <dbReference type="Google" id="ProtNLM"/>
    </source>
</evidence>
<protein>
    <recommendedName>
        <fullName evidence="3">C2H2-type domain-containing protein</fullName>
    </recommendedName>
</protein>
<keyword evidence="2" id="KW-1185">Reference proteome</keyword>
<dbReference type="EMBL" id="BEXD01000044">
    <property type="protein sequence ID" value="GBB83665.1"/>
    <property type="molecule type" value="Genomic_DNA"/>
</dbReference>
<evidence type="ECO:0000313" key="1">
    <source>
        <dbReference type="EMBL" id="GBB83665.1"/>
    </source>
</evidence>
<evidence type="ECO:0000313" key="2">
    <source>
        <dbReference type="Proteomes" id="UP000247702"/>
    </source>
</evidence>
<gene>
    <name evidence="1" type="ORF">RclHR1_10370002</name>
</gene>
<dbReference type="AlphaFoldDB" id="A0A2Z6Q2D1"/>
<sequence>MSQLISASQPKIKEVLQTELHKKDQIKSAIVVKCLYLLTKKDKEEREDSDDFANKVYKVKYHRGTGGSFIPTLKKFANTKCTINPDNKGLIDSETNALSEKCLQDALGCYFAHQDWPDTDHLERIFRAKNLKPYLDIVKLDGIPIPMLICSCIFDKIKEMNPDITISIKNTSRLIYEDSAHKEKKYLCDGCTQSWPSEKYLKHHLEWCSGIHENVPQRITMPVKGVNDFEEFKNYGRMIYASCVIIADFEAENKKCDEAYGESMRKLAEQKANSFCYLVHWINTGDVWGPFLYRGENATQEFVQRIDQELVKINEILAIKHERIETEENKKRFAEAISCWICKGKFDIDTNEIEHLEDKITYLKEKLKNFKKESAEYNSIQTTIDKATKAIASEKAKIQDWKIPIPVVFHNFWGYDSHLSMKVGQLKYIDSKQFMNNSLASLTKNLGDNHPITIKHFKELGYTDEQLDLVYRKRIYPYDYIDSHDKFLETELPPYHEFRSTLKGKITLDDYQHAQKVWKEFGCQNLGEYHDLYLKTDVLSLADIWTEF</sequence>
<proteinExistence type="predicted"/>
<comment type="caution">
    <text evidence="1">The sequence shown here is derived from an EMBL/GenBank/DDBJ whole genome shotgun (WGS) entry which is preliminary data.</text>
</comment>
<organism evidence="1 2">
    <name type="scientific">Rhizophagus clarus</name>
    <dbReference type="NCBI Taxonomy" id="94130"/>
    <lineage>
        <taxon>Eukaryota</taxon>
        <taxon>Fungi</taxon>
        <taxon>Fungi incertae sedis</taxon>
        <taxon>Mucoromycota</taxon>
        <taxon>Glomeromycotina</taxon>
        <taxon>Glomeromycetes</taxon>
        <taxon>Glomerales</taxon>
        <taxon>Glomeraceae</taxon>
        <taxon>Rhizophagus</taxon>
    </lineage>
</organism>
<dbReference type="Proteomes" id="UP000247702">
    <property type="component" value="Unassembled WGS sequence"/>
</dbReference>
<dbReference type="PANTHER" id="PTHR31511">
    <property type="entry name" value="PROTEIN CBG23764"/>
    <property type="match status" value="1"/>
</dbReference>
<dbReference type="PANTHER" id="PTHR31511:SF12">
    <property type="entry name" value="RHO TERMINATION FACTOR N-TERMINAL DOMAIN-CONTAINING PROTEIN"/>
    <property type="match status" value="1"/>
</dbReference>
<accession>A0A2Z6Q2D1</accession>
<name>A0A2Z6Q2D1_9GLOM</name>